<dbReference type="EMBL" id="JBHLYQ010000007">
    <property type="protein sequence ID" value="MFC0080836.1"/>
    <property type="molecule type" value="Genomic_DNA"/>
</dbReference>
<evidence type="ECO:0000313" key="3">
    <source>
        <dbReference type="EMBL" id="MFC0080836.1"/>
    </source>
</evidence>
<keyword evidence="2" id="KW-0472">Membrane</keyword>
<protein>
    <submittedName>
        <fullName evidence="3">Uncharacterized protein</fullName>
    </submittedName>
</protein>
<organism evidence="3 4">
    <name type="scientific">Aciditerrimonas ferrireducens</name>
    <dbReference type="NCBI Taxonomy" id="667306"/>
    <lineage>
        <taxon>Bacteria</taxon>
        <taxon>Bacillati</taxon>
        <taxon>Actinomycetota</taxon>
        <taxon>Acidimicrobiia</taxon>
        <taxon>Acidimicrobiales</taxon>
        <taxon>Acidimicrobiaceae</taxon>
        <taxon>Aciditerrimonas</taxon>
    </lineage>
</organism>
<feature type="region of interest" description="Disordered" evidence="1">
    <location>
        <begin position="68"/>
        <end position="125"/>
    </location>
</feature>
<evidence type="ECO:0000256" key="2">
    <source>
        <dbReference type="SAM" id="Phobius"/>
    </source>
</evidence>
<sequence length="125" mass="12437">LVVAVAILLCLPMAPGVLDGAVPPTDALVRFLVALLLVWAAAAGLGGLLRRYEHQARQETARRLLEEARRRATEATLAPGGSSPTNPASQPGASSGAAVASGPAPTPAPPSAPTRPGPPQGAAIG</sequence>
<dbReference type="Proteomes" id="UP001589788">
    <property type="component" value="Unassembled WGS sequence"/>
</dbReference>
<name>A0ABV6BZH7_9ACTN</name>
<feature type="transmembrane region" description="Helical" evidence="2">
    <location>
        <begin position="30"/>
        <end position="49"/>
    </location>
</feature>
<feature type="non-terminal residue" evidence="3">
    <location>
        <position position="1"/>
    </location>
</feature>
<accession>A0ABV6BZH7</accession>
<evidence type="ECO:0000256" key="1">
    <source>
        <dbReference type="SAM" id="MobiDB-lite"/>
    </source>
</evidence>
<keyword evidence="2" id="KW-0812">Transmembrane</keyword>
<gene>
    <name evidence="3" type="ORF">ACFFRE_01525</name>
</gene>
<feature type="compositionally biased region" description="Low complexity" evidence="1">
    <location>
        <begin position="87"/>
        <end position="103"/>
    </location>
</feature>
<keyword evidence="2" id="KW-1133">Transmembrane helix</keyword>
<comment type="caution">
    <text evidence="3">The sequence shown here is derived from an EMBL/GenBank/DDBJ whole genome shotgun (WGS) entry which is preliminary data.</text>
</comment>
<reference evidence="3 4" key="1">
    <citation type="submission" date="2024-09" db="EMBL/GenBank/DDBJ databases">
        <authorList>
            <person name="Sun Q."/>
            <person name="Mori K."/>
        </authorList>
    </citation>
    <scope>NUCLEOTIDE SEQUENCE [LARGE SCALE GENOMIC DNA]</scope>
    <source>
        <strain evidence="3 4">JCM 15389</strain>
    </source>
</reference>
<keyword evidence="4" id="KW-1185">Reference proteome</keyword>
<proteinExistence type="predicted"/>
<feature type="compositionally biased region" description="Pro residues" evidence="1">
    <location>
        <begin position="104"/>
        <end position="119"/>
    </location>
</feature>
<evidence type="ECO:0000313" key="4">
    <source>
        <dbReference type="Proteomes" id="UP001589788"/>
    </source>
</evidence>